<organism evidence="1 2">
    <name type="scientific">Rhizoctonia solani</name>
    <dbReference type="NCBI Taxonomy" id="456999"/>
    <lineage>
        <taxon>Eukaryota</taxon>
        <taxon>Fungi</taxon>
        <taxon>Dikarya</taxon>
        <taxon>Basidiomycota</taxon>
        <taxon>Agaricomycotina</taxon>
        <taxon>Agaricomycetes</taxon>
        <taxon>Cantharellales</taxon>
        <taxon>Ceratobasidiaceae</taxon>
        <taxon>Rhizoctonia</taxon>
    </lineage>
</organism>
<dbReference type="AlphaFoldDB" id="A0A8H3D617"/>
<dbReference type="EMBL" id="CAJMWT010005990">
    <property type="protein sequence ID" value="CAE6511735.1"/>
    <property type="molecule type" value="Genomic_DNA"/>
</dbReference>
<proteinExistence type="predicted"/>
<name>A0A8H3D617_9AGAM</name>
<reference evidence="1" key="1">
    <citation type="submission" date="2021-01" db="EMBL/GenBank/DDBJ databases">
        <authorList>
            <person name="Kaushik A."/>
        </authorList>
    </citation>
    <scope>NUCLEOTIDE SEQUENCE</scope>
    <source>
        <strain evidence="1">AG2-2IIIB</strain>
    </source>
</reference>
<evidence type="ECO:0000313" key="2">
    <source>
        <dbReference type="Proteomes" id="UP000663843"/>
    </source>
</evidence>
<sequence>MLSNPLHDRYGPIVEEYLNPNTHACKVQSALPSRQDILDAITLLSEPDEVTYQTFETILALEWSPACINLDLLASDAAQTSLPACFRLIKSYCEGGNRRMLDHAYGFQCLRVISLFVQFAIISQAENLNLLFTSNALRSKGESITPEFNDFTCNIMIQLISERINSRRSTGKYKLETLGWSIDPSTGDGTCLAKLGGLAADEINDLFEKLWGSRDQLLYVATQTTTALFPGLGGLLCWMWSAIAWPFDLNETQASQTTWAHFVDLLIRFTLCCSEYEAQLASVLYSACHQFGSIPISYFETENMVDTCDSARISVETVRKLGSDSGLHIDLITALVAYAGPNVSFSNSIVPIMKAGAERLCIELGNIQRCEDLSNGLLCYFEMYFFTLTRRVTRN</sequence>
<gene>
    <name evidence="1" type="ORF">RDB_LOCUS153566</name>
</gene>
<protein>
    <submittedName>
        <fullName evidence="1">Uncharacterized protein</fullName>
    </submittedName>
</protein>
<dbReference type="Proteomes" id="UP000663843">
    <property type="component" value="Unassembled WGS sequence"/>
</dbReference>
<evidence type="ECO:0000313" key="1">
    <source>
        <dbReference type="EMBL" id="CAE6511735.1"/>
    </source>
</evidence>
<accession>A0A8H3D617</accession>
<comment type="caution">
    <text evidence="1">The sequence shown here is derived from an EMBL/GenBank/DDBJ whole genome shotgun (WGS) entry which is preliminary data.</text>
</comment>